<keyword evidence="3 5" id="KW-0067">ATP-binding</keyword>
<dbReference type="GO" id="GO:0005524">
    <property type="term" value="F:ATP binding"/>
    <property type="evidence" value="ECO:0007669"/>
    <property type="project" value="UniProtKB-UniRule"/>
</dbReference>
<sequence>MNKSKSLKSTKLYVIKRDGRQEEVHFDKITSRIQKLCYNLNMDFVDPVSITLKVINGLYCGVTTQELDSLAAEIAASLTTHHADYALLAARIAVSNLHKETKKVFS</sequence>
<dbReference type="GO" id="GO:0005971">
    <property type="term" value="C:ribonucleoside-diphosphate reductase complex"/>
    <property type="evidence" value="ECO:0007669"/>
    <property type="project" value="TreeGrafter"/>
</dbReference>
<dbReference type="Proteomes" id="UP000494163">
    <property type="component" value="Chromosome 2L"/>
</dbReference>
<organism evidence="7 8">
    <name type="scientific">Drosophila busckii</name>
    <name type="common">Fruit fly</name>
    <dbReference type="NCBI Taxonomy" id="30019"/>
    <lineage>
        <taxon>Eukaryota</taxon>
        <taxon>Metazoa</taxon>
        <taxon>Ecdysozoa</taxon>
        <taxon>Arthropoda</taxon>
        <taxon>Hexapoda</taxon>
        <taxon>Insecta</taxon>
        <taxon>Pterygota</taxon>
        <taxon>Neoptera</taxon>
        <taxon>Endopterygota</taxon>
        <taxon>Diptera</taxon>
        <taxon>Brachycera</taxon>
        <taxon>Muscomorpha</taxon>
        <taxon>Ephydroidea</taxon>
        <taxon>Drosophilidae</taxon>
        <taxon>Drosophila</taxon>
    </lineage>
</organism>
<dbReference type="GO" id="GO:0009263">
    <property type="term" value="P:deoxyribonucleotide biosynthetic process"/>
    <property type="evidence" value="ECO:0007669"/>
    <property type="project" value="TreeGrafter"/>
</dbReference>
<accession>A0A0M4E8F1</accession>
<proteinExistence type="predicted"/>
<feature type="domain" description="ATP-cone" evidence="6">
    <location>
        <begin position="12"/>
        <end position="103"/>
    </location>
</feature>
<dbReference type="InterPro" id="IPR039718">
    <property type="entry name" value="Rrm1"/>
</dbReference>
<dbReference type="AlphaFoldDB" id="A0A0M4E8F1"/>
<evidence type="ECO:0000256" key="3">
    <source>
        <dbReference type="ARBA" id="ARBA00022840"/>
    </source>
</evidence>
<dbReference type="PROSITE" id="PS51161">
    <property type="entry name" value="ATP_CONE"/>
    <property type="match status" value="1"/>
</dbReference>
<dbReference type="InterPro" id="IPR008926">
    <property type="entry name" value="RNR_R1-su_N"/>
</dbReference>
<evidence type="ECO:0000259" key="6">
    <source>
        <dbReference type="PROSITE" id="PS51161"/>
    </source>
</evidence>
<dbReference type="PANTHER" id="PTHR11573:SF6">
    <property type="entry name" value="RIBONUCLEOSIDE-DIPHOSPHATE REDUCTASE LARGE SUBUNIT"/>
    <property type="match status" value="1"/>
</dbReference>
<dbReference type="GO" id="GO:0004748">
    <property type="term" value="F:ribonucleoside-diphosphate reductase activity, thioredoxin disulfide as acceptor"/>
    <property type="evidence" value="ECO:0007669"/>
    <property type="project" value="TreeGrafter"/>
</dbReference>
<dbReference type="SUPFAM" id="SSF48168">
    <property type="entry name" value="R1 subunit of ribonucleotide reductase, N-terminal domain"/>
    <property type="match status" value="1"/>
</dbReference>
<dbReference type="InterPro" id="IPR005144">
    <property type="entry name" value="ATP-cone_dom"/>
</dbReference>
<evidence type="ECO:0000256" key="5">
    <source>
        <dbReference type="PROSITE-ProRule" id="PRU00492"/>
    </source>
</evidence>
<dbReference type="Pfam" id="PF03477">
    <property type="entry name" value="ATP-cone"/>
    <property type="match status" value="1"/>
</dbReference>
<dbReference type="EMBL" id="CP012523">
    <property type="protein sequence ID" value="ALC39215.1"/>
    <property type="molecule type" value="Genomic_DNA"/>
</dbReference>
<dbReference type="STRING" id="30019.A0A0M4E8F1"/>
<evidence type="ECO:0000256" key="1">
    <source>
        <dbReference type="ARBA" id="ARBA00019284"/>
    </source>
</evidence>
<gene>
    <name evidence="7" type="ORF">Dbus_chr2Lg1300</name>
</gene>
<evidence type="ECO:0000313" key="7">
    <source>
        <dbReference type="EMBL" id="ALC39215.1"/>
    </source>
</evidence>
<protein>
    <recommendedName>
        <fullName evidence="1">Ribonucleoside-diphosphate reductase large subunit</fullName>
    </recommendedName>
    <alternativeName>
        <fullName evidence="4">Ribonucleotide reductase large subunit</fullName>
    </alternativeName>
</protein>
<evidence type="ECO:0000256" key="2">
    <source>
        <dbReference type="ARBA" id="ARBA00022741"/>
    </source>
</evidence>
<keyword evidence="8" id="KW-1185">Reference proteome</keyword>
<evidence type="ECO:0000313" key="8">
    <source>
        <dbReference type="Proteomes" id="UP000494163"/>
    </source>
</evidence>
<name>A0A0M4E8F1_DROBS</name>
<dbReference type="PANTHER" id="PTHR11573">
    <property type="entry name" value="RIBONUCLEOSIDE-DIPHOSPHATE REDUCTASE LARGE CHAIN"/>
    <property type="match status" value="1"/>
</dbReference>
<evidence type="ECO:0000256" key="4">
    <source>
        <dbReference type="ARBA" id="ARBA00031255"/>
    </source>
</evidence>
<reference evidence="7 8" key="1">
    <citation type="submission" date="2015-08" db="EMBL/GenBank/DDBJ databases">
        <title>Ancestral chromatin configuration constrains chromatin evolution on differentiating sex chromosomes in Drosophila.</title>
        <authorList>
            <person name="Zhou Q."/>
            <person name="Bachtrog D."/>
        </authorList>
    </citation>
    <scope>NUCLEOTIDE SEQUENCE [LARGE SCALE GENOMIC DNA]</scope>
    <source>
        <tissue evidence="7">Whole larvae</tissue>
    </source>
</reference>
<feature type="non-terminal residue" evidence="7">
    <location>
        <position position="106"/>
    </location>
</feature>
<keyword evidence="2 5" id="KW-0547">Nucleotide-binding</keyword>